<protein>
    <submittedName>
        <fullName evidence="1">Uncharacterized protein</fullName>
    </submittedName>
</protein>
<gene>
    <name evidence="1" type="ORF">L1987_65903</name>
</gene>
<dbReference type="EMBL" id="CM042039">
    <property type="protein sequence ID" value="KAI3726106.1"/>
    <property type="molecule type" value="Genomic_DNA"/>
</dbReference>
<sequence>MVLKNGSISTLTIPILDSAIVILVDDLEELEHRVLRLTKENATLNRLQKVIMLSFKDHGVSSNYRVIQSEKPQ</sequence>
<organism evidence="1 2">
    <name type="scientific">Smallanthus sonchifolius</name>
    <dbReference type="NCBI Taxonomy" id="185202"/>
    <lineage>
        <taxon>Eukaryota</taxon>
        <taxon>Viridiplantae</taxon>
        <taxon>Streptophyta</taxon>
        <taxon>Embryophyta</taxon>
        <taxon>Tracheophyta</taxon>
        <taxon>Spermatophyta</taxon>
        <taxon>Magnoliopsida</taxon>
        <taxon>eudicotyledons</taxon>
        <taxon>Gunneridae</taxon>
        <taxon>Pentapetalae</taxon>
        <taxon>asterids</taxon>
        <taxon>campanulids</taxon>
        <taxon>Asterales</taxon>
        <taxon>Asteraceae</taxon>
        <taxon>Asteroideae</taxon>
        <taxon>Heliantheae alliance</taxon>
        <taxon>Millerieae</taxon>
        <taxon>Smallanthus</taxon>
    </lineage>
</organism>
<name>A0ACB9BVM0_9ASTR</name>
<proteinExistence type="predicted"/>
<accession>A0ACB9BVM0</accession>
<evidence type="ECO:0000313" key="1">
    <source>
        <dbReference type="EMBL" id="KAI3726106.1"/>
    </source>
</evidence>
<reference evidence="2" key="1">
    <citation type="journal article" date="2022" name="Mol. Ecol. Resour.">
        <title>The genomes of chicory, endive, great burdock and yacon provide insights into Asteraceae palaeo-polyploidization history and plant inulin production.</title>
        <authorList>
            <person name="Fan W."/>
            <person name="Wang S."/>
            <person name="Wang H."/>
            <person name="Wang A."/>
            <person name="Jiang F."/>
            <person name="Liu H."/>
            <person name="Zhao H."/>
            <person name="Xu D."/>
            <person name="Zhang Y."/>
        </authorList>
    </citation>
    <scope>NUCLEOTIDE SEQUENCE [LARGE SCALE GENOMIC DNA]</scope>
    <source>
        <strain evidence="2">cv. Yunnan</strain>
    </source>
</reference>
<dbReference type="Proteomes" id="UP001056120">
    <property type="component" value="Linkage Group LG22"/>
</dbReference>
<comment type="caution">
    <text evidence="1">The sequence shown here is derived from an EMBL/GenBank/DDBJ whole genome shotgun (WGS) entry which is preliminary data.</text>
</comment>
<evidence type="ECO:0000313" key="2">
    <source>
        <dbReference type="Proteomes" id="UP001056120"/>
    </source>
</evidence>
<keyword evidence="2" id="KW-1185">Reference proteome</keyword>
<reference evidence="1 2" key="2">
    <citation type="journal article" date="2022" name="Mol. Ecol. Resour.">
        <title>The genomes of chicory, endive, great burdock and yacon provide insights into Asteraceae paleo-polyploidization history and plant inulin production.</title>
        <authorList>
            <person name="Fan W."/>
            <person name="Wang S."/>
            <person name="Wang H."/>
            <person name="Wang A."/>
            <person name="Jiang F."/>
            <person name="Liu H."/>
            <person name="Zhao H."/>
            <person name="Xu D."/>
            <person name="Zhang Y."/>
        </authorList>
    </citation>
    <scope>NUCLEOTIDE SEQUENCE [LARGE SCALE GENOMIC DNA]</scope>
    <source>
        <strain evidence="2">cv. Yunnan</strain>
        <tissue evidence="1">Leaves</tissue>
    </source>
</reference>